<dbReference type="InterPro" id="IPR000873">
    <property type="entry name" value="AMP-dep_synth/lig_dom"/>
</dbReference>
<dbReference type="PANTHER" id="PTHR43272">
    <property type="entry name" value="LONG-CHAIN-FATTY-ACID--COA LIGASE"/>
    <property type="match status" value="1"/>
</dbReference>
<dbReference type="GO" id="GO:0004467">
    <property type="term" value="F:long-chain fatty acid-CoA ligase activity"/>
    <property type="evidence" value="ECO:0007669"/>
    <property type="project" value="TreeGrafter"/>
</dbReference>
<dbReference type="PROSITE" id="PS00455">
    <property type="entry name" value="AMP_BINDING"/>
    <property type="match status" value="1"/>
</dbReference>
<protein>
    <submittedName>
        <fullName evidence="4">Long-chain acyl-CoA synthetase</fullName>
    </submittedName>
</protein>
<dbReference type="Gene3D" id="3.40.50.12780">
    <property type="entry name" value="N-terminal domain of ligase-like"/>
    <property type="match status" value="1"/>
</dbReference>
<name>A0A1P8BJV3_PHATR</name>
<keyword evidence="2" id="KW-0067">ATP-binding</keyword>
<proteinExistence type="evidence at transcript level"/>
<keyword evidence="1" id="KW-0547">Nucleotide-binding</keyword>
<dbReference type="InterPro" id="IPR042099">
    <property type="entry name" value="ANL_N_sf"/>
</dbReference>
<accession>A0A1P8BJV3</accession>
<evidence type="ECO:0000256" key="1">
    <source>
        <dbReference type="ARBA" id="ARBA00022741"/>
    </source>
</evidence>
<organism evidence="4">
    <name type="scientific">Phaeodactylum tricornutum</name>
    <name type="common">Diatom</name>
    <dbReference type="NCBI Taxonomy" id="2850"/>
    <lineage>
        <taxon>Eukaryota</taxon>
        <taxon>Sar</taxon>
        <taxon>Stramenopiles</taxon>
        <taxon>Ochrophyta</taxon>
        <taxon>Bacillariophyta</taxon>
        <taxon>Bacillariophyceae</taxon>
        <taxon>Bacillariophycidae</taxon>
        <taxon>Naviculales</taxon>
        <taxon>Phaeodactylaceae</taxon>
        <taxon>Phaeodactylum</taxon>
    </lineage>
</organism>
<evidence type="ECO:0000313" key="4">
    <source>
        <dbReference type="EMBL" id="ANQ45195.1"/>
    </source>
</evidence>
<dbReference type="AlphaFoldDB" id="A0A1P8BJV3"/>
<dbReference type="GO" id="GO:0005783">
    <property type="term" value="C:endoplasmic reticulum"/>
    <property type="evidence" value="ECO:0007669"/>
    <property type="project" value="TreeGrafter"/>
</dbReference>
<dbReference type="Pfam" id="PF00501">
    <property type="entry name" value="AMP-binding"/>
    <property type="match status" value="1"/>
</dbReference>
<dbReference type="GO" id="GO:0005524">
    <property type="term" value="F:ATP binding"/>
    <property type="evidence" value="ECO:0007669"/>
    <property type="project" value="UniProtKB-KW"/>
</dbReference>
<feature type="domain" description="AMP-dependent synthetase/ligase" evidence="3">
    <location>
        <begin position="76"/>
        <end position="492"/>
    </location>
</feature>
<sequence>MTKQNMRSTILPQTDRDDRGEIRRSWNPVVNAELGVYGCRTMYEGFRRGAKVNPLGPCMGFRAVSTTGFATPFIYSSYTECLARIDAFAAGLDTLKLIQPNEDGLAVLALYMKNCMEGAIGEHGAFAIGGSSVLMYDTLGPDTVTFILDQTSARSVVCTRAELPKLCESKVSGKCPAFTAAILVDGVTEDAAKMALEAGLEVLSFAKVEAVGAVCIAEKGHHHRPPAPTDVAAFCYTSGTTGNPKGALLTHENIMSAIAGFYGAVGDLEAQPFDRHLSYLPLAHIFERIVSSQMFCAGASVAFFRGDPTLLIEDMQACRPTVMPVAPRVLNKIYDKIQAGISSVGGLKKKLFDAAVAAKAEGLQSGHMKHALYDRLIFNKIKKGLGMDQLRMMVSGSAPLNDTVMTFFRCMLAIPVVEGYGQTEGAAAATIGSSDDMATVGHVGGPVGSVEIVLVDVPEMGYLHTDTLHRGMACQGRGEICVRGPSVFKGYYKDDLNTRETIDNEGWLHSGDVGLWRPDGNLQIIDRKKNIFKLSQGEYVAPEKIENFLISSPLIGQCFVYGDSYQNSLVGLMVPDEEPARTWAAVNAPELKSASLAEMCNSEALKAAVMADVQRIGVESRLLGFEKPKDILLVSVPFTIENEMMTPTFKLKRQKIRDTYEKEIDLLYAGLPPPLSKL</sequence>
<dbReference type="EMBL" id="KT160315">
    <property type="protein sequence ID" value="ANQ45195.1"/>
    <property type="molecule type" value="mRNA"/>
</dbReference>
<dbReference type="GO" id="GO:0016020">
    <property type="term" value="C:membrane"/>
    <property type="evidence" value="ECO:0007669"/>
    <property type="project" value="TreeGrafter"/>
</dbReference>
<reference evidence="4" key="1">
    <citation type="submission" date="2015-06" db="EMBL/GenBank/DDBJ databases">
        <title>Fatty acid biosynthesis in Phaeodactylum tricornutum.</title>
        <authorList>
            <person name="Roh K.H."/>
            <person name="Kang H.-C."/>
            <person name="Kim J.-B."/>
            <person name="Kim H.U."/>
            <person name="Lee K.-R."/>
        </authorList>
    </citation>
    <scope>NUCLEOTIDE SEQUENCE</scope>
    <source>
        <strain evidence="4">KMMCC-541</strain>
    </source>
</reference>
<dbReference type="PANTHER" id="PTHR43272:SF33">
    <property type="entry name" value="AMP-BINDING DOMAIN-CONTAINING PROTEIN-RELATED"/>
    <property type="match status" value="1"/>
</dbReference>
<evidence type="ECO:0000256" key="2">
    <source>
        <dbReference type="ARBA" id="ARBA00022840"/>
    </source>
</evidence>
<dbReference type="InterPro" id="IPR020845">
    <property type="entry name" value="AMP-binding_CS"/>
</dbReference>
<dbReference type="SUPFAM" id="SSF56801">
    <property type="entry name" value="Acetyl-CoA synthetase-like"/>
    <property type="match status" value="1"/>
</dbReference>
<gene>
    <name evidence="4" type="primary">ACS</name>
</gene>
<evidence type="ECO:0000259" key="3">
    <source>
        <dbReference type="Pfam" id="PF00501"/>
    </source>
</evidence>